<dbReference type="Pfam" id="PF03160">
    <property type="entry name" value="Calx-beta"/>
    <property type="match status" value="1"/>
</dbReference>
<proteinExistence type="predicted"/>
<feature type="domain" description="Calx-beta" evidence="6">
    <location>
        <begin position="329"/>
        <end position="429"/>
    </location>
</feature>
<feature type="compositionally biased region" description="Gly residues" evidence="5">
    <location>
        <begin position="207"/>
        <end position="227"/>
    </location>
</feature>
<dbReference type="PANTHER" id="PTHR11878">
    <property type="entry name" value="SODIUM/CALCIUM EXCHANGER"/>
    <property type="match status" value="1"/>
</dbReference>
<feature type="region of interest" description="Disordered" evidence="5">
    <location>
        <begin position="203"/>
        <end position="243"/>
    </location>
</feature>
<evidence type="ECO:0000256" key="1">
    <source>
        <dbReference type="ARBA" id="ARBA00022729"/>
    </source>
</evidence>
<dbReference type="SUPFAM" id="SSF141072">
    <property type="entry name" value="CalX-like"/>
    <property type="match status" value="2"/>
</dbReference>
<evidence type="ECO:0000313" key="8">
    <source>
        <dbReference type="Proteomes" id="UP001374893"/>
    </source>
</evidence>
<dbReference type="PANTHER" id="PTHR11878:SF65">
    <property type="entry name" value="NA_CA-EXCHANGE PROTEIN, ISOFORM G"/>
    <property type="match status" value="1"/>
</dbReference>
<name>A0ABM7RDI4_9BACT</name>
<keyword evidence="2" id="KW-0677">Repeat</keyword>
<dbReference type="SMART" id="SM00237">
    <property type="entry name" value="Calx_beta"/>
    <property type="match status" value="2"/>
</dbReference>
<reference evidence="7 8" key="1">
    <citation type="submission" date="2021-06" db="EMBL/GenBank/DDBJ databases">
        <title>Complete genome of Haloferula helveola possessing various polysaccharide degrading enzymes.</title>
        <authorList>
            <person name="Takami H."/>
            <person name="Huang C."/>
            <person name="Hamasaki K."/>
        </authorList>
    </citation>
    <scope>NUCLEOTIDE SEQUENCE [LARGE SCALE GENOMIC DNA]</scope>
    <source>
        <strain evidence="7 8">CN-1</strain>
    </source>
</reference>
<evidence type="ECO:0000313" key="7">
    <source>
        <dbReference type="EMBL" id="BCX47925.1"/>
    </source>
</evidence>
<keyword evidence="3" id="KW-0106">Calcium</keyword>
<keyword evidence="8" id="KW-1185">Reference proteome</keyword>
<evidence type="ECO:0000256" key="4">
    <source>
        <dbReference type="ARBA" id="ARBA00023065"/>
    </source>
</evidence>
<dbReference type="SUPFAM" id="SSF55486">
    <property type="entry name" value="Metalloproteases ('zincins'), catalytic domain"/>
    <property type="match status" value="1"/>
</dbReference>
<gene>
    <name evidence="7" type="ORF">HAHE_18330</name>
</gene>
<keyword evidence="4" id="KW-0406">Ion transport</keyword>
<evidence type="ECO:0000259" key="6">
    <source>
        <dbReference type="SMART" id="SM00237"/>
    </source>
</evidence>
<dbReference type="RefSeq" id="WP_338690400.1">
    <property type="nucleotide sequence ID" value="NZ_AP024702.1"/>
</dbReference>
<protein>
    <submittedName>
        <fullName evidence="7">Endo-1,3-1,4-beta-glycanase, C-terminal secretion signal protein</fullName>
    </submittedName>
</protein>
<dbReference type="SUPFAM" id="SSF89260">
    <property type="entry name" value="Collagen-binding domain"/>
    <property type="match status" value="1"/>
</dbReference>
<evidence type="ECO:0000256" key="3">
    <source>
        <dbReference type="ARBA" id="ARBA00022837"/>
    </source>
</evidence>
<dbReference type="InterPro" id="IPR038081">
    <property type="entry name" value="CalX-like_sf"/>
</dbReference>
<dbReference type="InterPro" id="IPR003644">
    <property type="entry name" value="Calx_beta"/>
</dbReference>
<dbReference type="InterPro" id="IPR051171">
    <property type="entry name" value="CaCA"/>
</dbReference>
<dbReference type="Gene3D" id="2.60.40.2030">
    <property type="match status" value="2"/>
</dbReference>
<accession>A0ABM7RDI4</accession>
<keyword evidence="4" id="KW-0813">Transport</keyword>
<organism evidence="7 8">
    <name type="scientific">Haloferula helveola</name>
    <dbReference type="NCBI Taxonomy" id="490095"/>
    <lineage>
        <taxon>Bacteria</taxon>
        <taxon>Pseudomonadati</taxon>
        <taxon>Verrucomicrobiota</taxon>
        <taxon>Verrucomicrobiia</taxon>
        <taxon>Verrucomicrobiales</taxon>
        <taxon>Verrucomicrobiaceae</taxon>
        <taxon>Haloferula</taxon>
    </lineage>
</organism>
<keyword evidence="1" id="KW-0732">Signal</keyword>
<dbReference type="EMBL" id="AP024702">
    <property type="protein sequence ID" value="BCX47925.1"/>
    <property type="molecule type" value="Genomic_DNA"/>
</dbReference>
<sequence>MKPTAPLWISGGLLVVAGVALLPRPSAESTAPERETATAPRARLERAAIRTAPLRETLAPRGHLWEPHAETAAEARRHSIPIRAEAFASIREAKAGDRLKLDLSRRIPNLDAEVANDAVQDDGTRVTHLMIAGTPEGELIIQENQAAGFFLAQLYYENDPVAYEFRESGDGLVAERHPVSDLICSMVGNDGEVLAMGLPEPEIMEGRGNGNGGGGNGGGGNGGGGGRTISISDASITEGTGGSSELTFTLTLSSSDKKNDITVDFATSDGTATAPDDYTATSGTAVIPRRSTQTTVTVPVNPDSLAESDETLTVTLSNASGASLGTATATGTILNDDQGPTLSTFNIVTYEGDSGTTTVNFSVDLSQAAASPVTVDYATADGSAFAGSDYVATSGSLTFLPGETTKLVPVQVIGDTDYEYAEAFSLVLSNAVGAPIDVAQAGCLILNDDLSPSTVPLLDSLPGATAVAYLDMDGHVSSGTPWNGGNTIVAQGIAGTFTQAAMTDIWKRVAEDFAPFQINVTTDEAAYLAAPPAMRTRCVITPDNEWYGAAGGVAYLNSFTWTGDTPCWVFSDMLSNSGSYIAEACSHEIGHTLGLLHDGRTTPSEAYYQGHGTGETGWAPIMGVGYYRWLTQWSKGEYLNANNPEDDLAIITGQNGFGYRTDDHADSSGAATPLDRNGLFVHGEGLITTSSDLDVFSFTITAAGPVGILVEAAYPSANLDILAEIRDVNGTLLASDNHPDILRSNPVVTLNPGTYYLHVSGTGKGDPQVAGYTDYGSLGAYTVNGQTP</sequence>
<evidence type="ECO:0000256" key="5">
    <source>
        <dbReference type="SAM" id="MobiDB-lite"/>
    </source>
</evidence>
<evidence type="ECO:0000256" key="2">
    <source>
        <dbReference type="ARBA" id="ARBA00022737"/>
    </source>
</evidence>
<feature type="domain" description="Calx-beta" evidence="6">
    <location>
        <begin position="227"/>
        <end position="317"/>
    </location>
</feature>
<dbReference type="Proteomes" id="UP001374893">
    <property type="component" value="Chromosome"/>
</dbReference>
<dbReference type="Gene3D" id="2.60.120.380">
    <property type="match status" value="1"/>
</dbReference>